<protein>
    <submittedName>
        <fullName evidence="5">Thymidylate kinase</fullName>
    </submittedName>
</protein>
<dbReference type="GO" id="GO:0006233">
    <property type="term" value="P:dTDP biosynthetic process"/>
    <property type="evidence" value="ECO:0007669"/>
    <property type="project" value="TreeGrafter"/>
</dbReference>
<dbReference type="GO" id="GO:0004798">
    <property type="term" value="F:dTMP kinase activity"/>
    <property type="evidence" value="ECO:0007669"/>
    <property type="project" value="TreeGrafter"/>
</dbReference>
<gene>
    <name evidence="5" type="ORF">EAH84_06470</name>
</gene>
<dbReference type="GO" id="GO:0006235">
    <property type="term" value="P:dTTP biosynthetic process"/>
    <property type="evidence" value="ECO:0007669"/>
    <property type="project" value="TreeGrafter"/>
</dbReference>
<reference evidence="5 6" key="1">
    <citation type="journal article" date="2019" name="Environ. Microbiol.">
        <title>Species interactions and distinct microbial communities in high Arctic permafrost affected cryosols are associated with the CH4 and CO2 gas fluxes.</title>
        <authorList>
            <person name="Altshuler I."/>
            <person name="Hamel J."/>
            <person name="Turney S."/>
            <person name="Magnuson E."/>
            <person name="Levesque R."/>
            <person name="Greer C."/>
            <person name="Whyte L.G."/>
        </authorList>
    </citation>
    <scope>NUCLEOTIDE SEQUENCE [LARGE SCALE GENOMIC DNA]</scope>
    <source>
        <strain evidence="5 6">S5.1</strain>
    </source>
</reference>
<dbReference type="Gene3D" id="3.40.50.300">
    <property type="entry name" value="P-loop containing nucleotide triphosphate hydrolases"/>
    <property type="match status" value="1"/>
</dbReference>
<comment type="similarity">
    <text evidence="1">Belongs to the thymidylate kinase family.</text>
</comment>
<keyword evidence="3" id="KW-0067">ATP-binding</keyword>
<name>A0A502CJF7_9SPHN</name>
<proteinExistence type="inferred from homology"/>
<feature type="domain" description="Thymidylate kinase-like" evidence="4">
    <location>
        <begin position="11"/>
        <end position="189"/>
    </location>
</feature>
<dbReference type="GO" id="GO:0006227">
    <property type="term" value="P:dUDP biosynthetic process"/>
    <property type="evidence" value="ECO:0007669"/>
    <property type="project" value="TreeGrafter"/>
</dbReference>
<dbReference type="PANTHER" id="PTHR10344">
    <property type="entry name" value="THYMIDYLATE KINASE"/>
    <property type="match status" value="1"/>
</dbReference>
<evidence type="ECO:0000256" key="3">
    <source>
        <dbReference type="ARBA" id="ARBA00022840"/>
    </source>
</evidence>
<comment type="caution">
    <text evidence="5">The sequence shown here is derived from an EMBL/GenBank/DDBJ whole genome shotgun (WGS) entry which is preliminary data.</text>
</comment>
<dbReference type="AlphaFoldDB" id="A0A502CJF7"/>
<evidence type="ECO:0000256" key="2">
    <source>
        <dbReference type="ARBA" id="ARBA00022741"/>
    </source>
</evidence>
<keyword evidence="5" id="KW-0418">Kinase</keyword>
<dbReference type="InterPro" id="IPR027417">
    <property type="entry name" value="P-loop_NTPase"/>
</dbReference>
<dbReference type="OrthoDB" id="9774907at2"/>
<evidence type="ECO:0000313" key="5">
    <source>
        <dbReference type="EMBL" id="TPG13058.1"/>
    </source>
</evidence>
<accession>A0A502CJF7</accession>
<evidence type="ECO:0000259" key="4">
    <source>
        <dbReference type="Pfam" id="PF02223"/>
    </source>
</evidence>
<dbReference type="GO" id="GO:0005829">
    <property type="term" value="C:cytosol"/>
    <property type="evidence" value="ECO:0007669"/>
    <property type="project" value="TreeGrafter"/>
</dbReference>
<dbReference type="Proteomes" id="UP000318413">
    <property type="component" value="Unassembled WGS sequence"/>
</dbReference>
<sequence length="228" mass="24374">MADPRPFLLAIEGADGAGKATTAAAVVAALTAQGRRTEVMSFPRYRETVGGHVLGDFLAGRLPHALAPREVAVLYALDRFESRGAIAAAMARVDVLVFDRYIASNIAYQTAKVADADAPALADWIVALETGQFALPAPTLSVYLDTDLDRARTMIAQKAARSYTTRTYDEHEADAALQAKVRARYAMLCDGDVLGRWTRVRTAPDGTMRAPDDIAAEIIAAMGNPPPA</sequence>
<evidence type="ECO:0000256" key="1">
    <source>
        <dbReference type="ARBA" id="ARBA00009776"/>
    </source>
</evidence>
<keyword evidence="2" id="KW-0547">Nucleotide-binding</keyword>
<dbReference type="PANTHER" id="PTHR10344:SF4">
    <property type="entry name" value="UMP-CMP KINASE 2, MITOCHONDRIAL"/>
    <property type="match status" value="1"/>
</dbReference>
<keyword evidence="6" id="KW-1185">Reference proteome</keyword>
<dbReference type="SUPFAM" id="SSF52540">
    <property type="entry name" value="P-loop containing nucleoside triphosphate hydrolases"/>
    <property type="match status" value="1"/>
</dbReference>
<dbReference type="RefSeq" id="WP_140869534.1">
    <property type="nucleotide sequence ID" value="NZ_RCZK01000004.1"/>
</dbReference>
<dbReference type="InterPro" id="IPR039430">
    <property type="entry name" value="Thymidylate_kin-like_dom"/>
</dbReference>
<dbReference type="GO" id="GO:0005524">
    <property type="term" value="F:ATP binding"/>
    <property type="evidence" value="ECO:0007669"/>
    <property type="project" value="UniProtKB-KW"/>
</dbReference>
<keyword evidence="5" id="KW-0808">Transferase</keyword>
<dbReference type="EMBL" id="RCZK01000004">
    <property type="protein sequence ID" value="TPG13058.1"/>
    <property type="molecule type" value="Genomic_DNA"/>
</dbReference>
<dbReference type="Pfam" id="PF02223">
    <property type="entry name" value="Thymidylate_kin"/>
    <property type="match status" value="1"/>
</dbReference>
<evidence type="ECO:0000313" key="6">
    <source>
        <dbReference type="Proteomes" id="UP000318413"/>
    </source>
</evidence>
<organism evidence="5 6">
    <name type="scientific">Sphingomonas oligophenolica</name>
    <dbReference type="NCBI Taxonomy" id="301154"/>
    <lineage>
        <taxon>Bacteria</taxon>
        <taxon>Pseudomonadati</taxon>
        <taxon>Pseudomonadota</taxon>
        <taxon>Alphaproteobacteria</taxon>
        <taxon>Sphingomonadales</taxon>
        <taxon>Sphingomonadaceae</taxon>
        <taxon>Sphingomonas</taxon>
    </lineage>
</organism>